<gene>
    <name evidence="2" type="ORF">HYPSUDRAFT_204975</name>
</gene>
<evidence type="ECO:0000256" key="1">
    <source>
        <dbReference type="SAM" id="MobiDB-lite"/>
    </source>
</evidence>
<feature type="region of interest" description="Disordered" evidence="1">
    <location>
        <begin position="1"/>
        <end position="48"/>
    </location>
</feature>
<sequence length="174" mass="19062">MDQDITTDSTPPPPFPQPASSMPAVPSSPLLPPPHQFTQAGQPQRNYQQPARYLDVSPEPLQLLKEENEQSTGLQILLAYSENIFTGPPLILTLLFPLKTFTERKGLLGVAQNPCSPPPSPALAHRNQTVEVLMNWKDSGAATKSDAEVNRLVKDVLLDPNFRLGDLEGFNAAR</sequence>
<dbReference type="Proteomes" id="UP000054270">
    <property type="component" value="Unassembled WGS sequence"/>
</dbReference>
<keyword evidence="3" id="KW-1185">Reference proteome</keyword>
<proteinExistence type="predicted"/>
<dbReference type="STRING" id="945553.A0A0D2PFE6"/>
<organism evidence="2 3">
    <name type="scientific">Hypholoma sublateritium (strain FD-334 SS-4)</name>
    <dbReference type="NCBI Taxonomy" id="945553"/>
    <lineage>
        <taxon>Eukaryota</taxon>
        <taxon>Fungi</taxon>
        <taxon>Dikarya</taxon>
        <taxon>Basidiomycota</taxon>
        <taxon>Agaricomycotina</taxon>
        <taxon>Agaricomycetes</taxon>
        <taxon>Agaricomycetidae</taxon>
        <taxon>Agaricales</taxon>
        <taxon>Agaricineae</taxon>
        <taxon>Strophariaceae</taxon>
        <taxon>Hypholoma</taxon>
    </lineage>
</organism>
<accession>A0A0D2PFE6</accession>
<dbReference type="AlphaFoldDB" id="A0A0D2PFE6"/>
<protein>
    <submittedName>
        <fullName evidence="2">Uncharacterized protein</fullName>
    </submittedName>
</protein>
<feature type="compositionally biased region" description="Low complexity" evidence="1">
    <location>
        <begin position="18"/>
        <end position="28"/>
    </location>
</feature>
<reference evidence="3" key="1">
    <citation type="submission" date="2014-04" db="EMBL/GenBank/DDBJ databases">
        <title>Evolutionary Origins and Diversification of the Mycorrhizal Mutualists.</title>
        <authorList>
            <consortium name="DOE Joint Genome Institute"/>
            <consortium name="Mycorrhizal Genomics Consortium"/>
            <person name="Kohler A."/>
            <person name="Kuo A."/>
            <person name="Nagy L.G."/>
            <person name="Floudas D."/>
            <person name="Copeland A."/>
            <person name="Barry K.W."/>
            <person name="Cichocki N."/>
            <person name="Veneault-Fourrey C."/>
            <person name="LaButti K."/>
            <person name="Lindquist E.A."/>
            <person name="Lipzen A."/>
            <person name="Lundell T."/>
            <person name="Morin E."/>
            <person name="Murat C."/>
            <person name="Riley R."/>
            <person name="Ohm R."/>
            <person name="Sun H."/>
            <person name="Tunlid A."/>
            <person name="Henrissat B."/>
            <person name="Grigoriev I.V."/>
            <person name="Hibbett D.S."/>
            <person name="Martin F."/>
        </authorList>
    </citation>
    <scope>NUCLEOTIDE SEQUENCE [LARGE SCALE GENOMIC DNA]</scope>
    <source>
        <strain evidence="3">FD-334 SS-4</strain>
    </source>
</reference>
<dbReference type="OrthoDB" id="3208495at2759"/>
<evidence type="ECO:0000313" key="2">
    <source>
        <dbReference type="EMBL" id="KJA18880.1"/>
    </source>
</evidence>
<dbReference type="EMBL" id="KN817583">
    <property type="protein sequence ID" value="KJA18880.1"/>
    <property type="molecule type" value="Genomic_DNA"/>
</dbReference>
<feature type="compositionally biased region" description="Polar residues" evidence="1">
    <location>
        <begin position="36"/>
        <end position="48"/>
    </location>
</feature>
<name>A0A0D2PFE6_HYPSF</name>
<evidence type="ECO:0000313" key="3">
    <source>
        <dbReference type="Proteomes" id="UP000054270"/>
    </source>
</evidence>